<organism evidence="2 3">
    <name type="scientific">Candidozyma duobushaemuli</name>
    <dbReference type="NCBI Taxonomy" id="1231522"/>
    <lineage>
        <taxon>Eukaryota</taxon>
        <taxon>Fungi</taxon>
        <taxon>Dikarya</taxon>
        <taxon>Ascomycota</taxon>
        <taxon>Saccharomycotina</taxon>
        <taxon>Pichiomycetes</taxon>
        <taxon>Metschnikowiaceae</taxon>
        <taxon>Candidozyma</taxon>
    </lineage>
</organism>
<dbReference type="VEuPathDB" id="FungiDB:CXQ87_002409"/>
<name>A0A2V1ABS4_9ASCO</name>
<evidence type="ECO:0000313" key="3">
    <source>
        <dbReference type="Proteomes" id="UP000244406"/>
    </source>
</evidence>
<feature type="compositionally biased region" description="Basic and acidic residues" evidence="1">
    <location>
        <begin position="92"/>
        <end position="101"/>
    </location>
</feature>
<feature type="compositionally biased region" description="Basic and acidic residues" evidence="1">
    <location>
        <begin position="57"/>
        <end position="72"/>
    </location>
</feature>
<accession>A0A2V1ABS4</accession>
<proteinExistence type="predicted"/>
<dbReference type="Proteomes" id="UP000244406">
    <property type="component" value="Unassembled WGS sequence"/>
</dbReference>
<evidence type="ECO:0000313" key="2">
    <source>
        <dbReference type="EMBL" id="PVH14281.1"/>
    </source>
</evidence>
<feature type="region of interest" description="Disordered" evidence="1">
    <location>
        <begin position="57"/>
        <end position="128"/>
    </location>
</feature>
<protein>
    <submittedName>
        <fullName evidence="2">Uncharacterized protein</fullName>
    </submittedName>
</protein>
<dbReference type="GeneID" id="37002409"/>
<evidence type="ECO:0000256" key="1">
    <source>
        <dbReference type="SAM" id="MobiDB-lite"/>
    </source>
</evidence>
<dbReference type="AlphaFoldDB" id="A0A2V1ABS4"/>
<keyword evidence="3" id="KW-1185">Reference proteome</keyword>
<comment type="caution">
    <text evidence="2">The sequence shown here is derived from an EMBL/GenBank/DDBJ whole genome shotgun (WGS) entry which is preliminary data.</text>
</comment>
<feature type="region of interest" description="Disordered" evidence="1">
    <location>
        <begin position="1"/>
        <end position="32"/>
    </location>
</feature>
<gene>
    <name evidence="2" type="ORF">CXQ87_002409</name>
</gene>
<dbReference type="RefSeq" id="XP_025335221.1">
    <property type="nucleotide sequence ID" value="XM_025480921.1"/>
</dbReference>
<sequence>MGQPEDDDPGNVAKVESGQADVAVKKKTSTQKDTISLLRQEQIQEYKRKVTKEERMKRYALRHGDTSDRDTCSRSSDGISDEGESPRKKKRVSFDFSKREVTPPTSQNDFPSPKRVANSSREEKKKEQ</sequence>
<dbReference type="EMBL" id="PKFP01000001">
    <property type="protein sequence ID" value="PVH14281.1"/>
    <property type="molecule type" value="Genomic_DNA"/>
</dbReference>
<reference evidence="2 3" key="1">
    <citation type="submission" date="2017-12" db="EMBL/GenBank/DDBJ databases">
        <title>Genome Sequence of the Amphotericin B-resistant Candida duobushaemulonii strain, B09383.</title>
        <authorList>
            <person name="Chow N.A."/>
            <person name="Gade L."/>
            <person name="Batra D."/>
            <person name="Rowe L.A."/>
            <person name="Loparev V.N."/>
            <person name="Litvintseva A.P."/>
        </authorList>
    </citation>
    <scope>NUCLEOTIDE SEQUENCE [LARGE SCALE GENOMIC DNA]</scope>
    <source>
        <strain evidence="2 3">B09383</strain>
    </source>
</reference>